<evidence type="ECO:0000313" key="4">
    <source>
        <dbReference type="Proteomes" id="UP001233535"/>
    </source>
</evidence>
<evidence type="ECO:0000256" key="1">
    <source>
        <dbReference type="SAM" id="MobiDB-lite"/>
    </source>
</evidence>
<protein>
    <recommendedName>
        <fullName evidence="5">PKD domain-containing protein</fullName>
    </recommendedName>
</protein>
<feature type="signal peptide" evidence="2">
    <location>
        <begin position="1"/>
        <end position="22"/>
    </location>
</feature>
<comment type="caution">
    <text evidence="3">The sequence shown here is derived from an EMBL/GenBank/DDBJ whole genome shotgun (WGS) entry which is preliminary data.</text>
</comment>
<proteinExistence type="predicted"/>
<dbReference type="PROSITE" id="PS51257">
    <property type="entry name" value="PROKAR_LIPOPROTEIN"/>
    <property type="match status" value="1"/>
</dbReference>
<name>A0ABU1CHG2_9GAMM</name>
<gene>
    <name evidence="3" type="ORF">P8609_15635</name>
</gene>
<keyword evidence="4" id="KW-1185">Reference proteome</keyword>
<feature type="chain" id="PRO_5045763241" description="PKD domain-containing protein" evidence="2">
    <location>
        <begin position="23"/>
        <end position="167"/>
    </location>
</feature>
<dbReference type="RefSeq" id="WP_309263525.1">
    <property type="nucleotide sequence ID" value="NZ_JARUHG010000006.1"/>
</dbReference>
<evidence type="ECO:0008006" key="5">
    <source>
        <dbReference type="Google" id="ProtNLM"/>
    </source>
</evidence>
<dbReference type="EMBL" id="JARUHG010000006">
    <property type="protein sequence ID" value="MDR0184395.1"/>
    <property type="molecule type" value="Genomic_DNA"/>
</dbReference>
<sequence length="167" mass="16970">MTTRNRLNTAIAAALLASVALVGCKKKEEPVATSTPPATTEPAAPAPAPAPAPAATVSVTTVDLGTAVGADKKVATPTATFKPSDTINASVGTTTSDPAAAVPAKLGAKWTFQDGQTVKEDTSDINFAGPGQTVFSINSPKGFPTGKYKLEVMLDGAVVQTRDFEVK</sequence>
<evidence type="ECO:0000256" key="2">
    <source>
        <dbReference type="SAM" id="SignalP"/>
    </source>
</evidence>
<accession>A0ABU1CHG2</accession>
<evidence type="ECO:0000313" key="3">
    <source>
        <dbReference type="EMBL" id="MDR0184395.1"/>
    </source>
</evidence>
<reference evidence="3 4" key="1">
    <citation type="submission" date="2023-04" db="EMBL/GenBank/DDBJ databases">
        <title>Lysobacter sp. strain UC isolated from soil sample.</title>
        <authorList>
            <person name="Choksket S."/>
            <person name="Harshvardhan F."/>
            <person name="Rana R."/>
            <person name="Patil P.B."/>
            <person name="Korpole S."/>
        </authorList>
    </citation>
    <scope>NUCLEOTIDE SEQUENCE [LARGE SCALE GENOMIC DNA]</scope>
    <source>
        <strain evidence="3 4">UC</strain>
    </source>
</reference>
<dbReference type="Proteomes" id="UP001233535">
    <property type="component" value="Unassembled WGS sequence"/>
</dbReference>
<organism evidence="3 4">
    <name type="scientific">Lysobacter arvi</name>
    <dbReference type="NCBI Taxonomy" id="3038776"/>
    <lineage>
        <taxon>Bacteria</taxon>
        <taxon>Pseudomonadati</taxon>
        <taxon>Pseudomonadota</taxon>
        <taxon>Gammaproteobacteria</taxon>
        <taxon>Lysobacterales</taxon>
        <taxon>Lysobacteraceae</taxon>
        <taxon>Lysobacter</taxon>
    </lineage>
</organism>
<keyword evidence="2" id="KW-0732">Signal</keyword>
<feature type="compositionally biased region" description="Low complexity" evidence="1">
    <location>
        <begin position="31"/>
        <end position="43"/>
    </location>
</feature>
<feature type="region of interest" description="Disordered" evidence="1">
    <location>
        <begin position="30"/>
        <end position="53"/>
    </location>
</feature>